<organism evidence="3 4">
    <name type="scientific">Phenylobacterium haematophilum</name>
    <dbReference type="NCBI Taxonomy" id="98513"/>
    <lineage>
        <taxon>Bacteria</taxon>
        <taxon>Pseudomonadati</taxon>
        <taxon>Pseudomonadota</taxon>
        <taxon>Alphaproteobacteria</taxon>
        <taxon>Caulobacterales</taxon>
        <taxon>Caulobacteraceae</taxon>
        <taxon>Phenylobacterium</taxon>
    </lineage>
</organism>
<dbReference type="Proteomes" id="UP000530564">
    <property type="component" value="Unassembled WGS sequence"/>
</dbReference>
<name>A0A839ZZU8_9CAUL</name>
<dbReference type="RefSeq" id="WP_183773914.1">
    <property type="nucleotide sequence ID" value="NZ_JACIDK010000004.1"/>
</dbReference>
<dbReference type="AlphaFoldDB" id="A0A839ZZU8"/>
<feature type="chain" id="PRO_5032314547" evidence="2">
    <location>
        <begin position="24"/>
        <end position="188"/>
    </location>
</feature>
<evidence type="ECO:0000313" key="3">
    <source>
        <dbReference type="EMBL" id="MBB3892145.1"/>
    </source>
</evidence>
<feature type="compositionally biased region" description="Low complexity" evidence="1">
    <location>
        <begin position="85"/>
        <end position="103"/>
    </location>
</feature>
<keyword evidence="4" id="KW-1185">Reference proteome</keyword>
<sequence>MWKFHSLSLTAAALAAALFPVLAEARPAGGGGGHQVRGGARSSVQGARPAASRATPPPRQNVSANAGARNAAVSNRQANVNRGANVNRSGNRVNTGNVNVGNNVNIDVDHDNGWGWGDRDYHPVAAGVAVGTAAAVTSAALGSRYYSLPPACAPYPYSGYTYYSCGGVYYAPQYEGDTVVYVVVDRPG</sequence>
<accession>A0A839ZZU8</accession>
<proteinExistence type="predicted"/>
<reference evidence="3 4" key="1">
    <citation type="submission" date="2020-08" db="EMBL/GenBank/DDBJ databases">
        <title>Genomic Encyclopedia of Type Strains, Phase IV (KMG-IV): sequencing the most valuable type-strain genomes for metagenomic binning, comparative biology and taxonomic classification.</title>
        <authorList>
            <person name="Goeker M."/>
        </authorList>
    </citation>
    <scope>NUCLEOTIDE SEQUENCE [LARGE SCALE GENOMIC DNA]</scope>
    <source>
        <strain evidence="3 4">DSM 21793</strain>
    </source>
</reference>
<gene>
    <name evidence="3" type="ORF">GGQ61_002878</name>
</gene>
<comment type="caution">
    <text evidence="3">The sequence shown here is derived from an EMBL/GenBank/DDBJ whole genome shotgun (WGS) entry which is preliminary data.</text>
</comment>
<evidence type="ECO:0000313" key="4">
    <source>
        <dbReference type="Proteomes" id="UP000530564"/>
    </source>
</evidence>
<keyword evidence="2" id="KW-0732">Signal</keyword>
<protein>
    <submittedName>
        <fullName evidence="3">Uncharacterized protein</fullName>
    </submittedName>
</protein>
<dbReference type="EMBL" id="JACIDK010000004">
    <property type="protein sequence ID" value="MBB3892145.1"/>
    <property type="molecule type" value="Genomic_DNA"/>
</dbReference>
<feature type="compositionally biased region" description="Polar residues" evidence="1">
    <location>
        <begin position="72"/>
        <end position="84"/>
    </location>
</feature>
<feature type="region of interest" description="Disordered" evidence="1">
    <location>
        <begin position="28"/>
        <end position="103"/>
    </location>
</feature>
<feature type="signal peptide" evidence="2">
    <location>
        <begin position="1"/>
        <end position="23"/>
    </location>
</feature>
<feature type="compositionally biased region" description="Low complexity" evidence="1">
    <location>
        <begin position="37"/>
        <end position="54"/>
    </location>
</feature>
<evidence type="ECO:0000256" key="1">
    <source>
        <dbReference type="SAM" id="MobiDB-lite"/>
    </source>
</evidence>
<evidence type="ECO:0000256" key="2">
    <source>
        <dbReference type="SAM" id="SignalP"/>
    </source>
</evidence>